<dbReference type="InterPro" id="IPR043129">
    <property type="entry name" value="ATPase_NBD"/>
</dbReference>
<keyword evidence="3" id="KW-1185">Reference proteome</keyword>
<name>A0ABT9DFK4_9MOLU</name>
<proteinExistence type="predicted"/>
<dbReference type="InterPro" id="IPR000905">
    <property type="entry name" value="Gcp-like_dom"/>
</dbReference>
<dbReference type="NCBIfam" id="TIGR03725">
    <property type="entry name" value="T6A_YeaZ"/>
    <property type="match status" value="1"/>
</dbReference>
<gene>
    <name evidence="2" type="primary">tsaB</name>
    <name evidence="2" type="ORF">OC680_01790</name>
</gene>
<dbReference type="GO" id="GO:0061711">
    <property type="term" value="F:tRNA N(6)-L-threonylcarbamoyladenine synthase activity"/>
    <property type="evidence" value="ECO:0007669"/>
    <property type="project" value="UniProtKB-EC"/>
</dbReference>
<evidence type="ECO:0000313" key="3">
    <source>
        <dbReference type="Proteomes" id="UP001172036"/>
    </source>
</evidence>
<dbReference type="Pfam" id="PF00814">
    <property type="entry name" value="TsaD"/>
    <property type="match status" value="1"/>
</dbReference>
<dbReference type="Gene3D" id="3.30.420.40">
    <property type="match status" value="1"/>
</dbReference>
<evidence type="ECO:0000259" key="1">
    <source>
        <dbReference type="Pfam" id="PF00814"/>
    </source>
</evidence>
<dbReference type="EC" id="2.3.1.234" evidence="2"/>
<keyword evidence="2" id="KW-0808">Transferase</keyword>
<feature type="domain" description="Gcp-like" evidence="1">
    <location>
        <begin position="36"/>
        <end position="102"/>
    </location>
</feature>
<reference evidence="2 3" key="1">
    <citation type="journal article" date="2023" name="Int. J. Syst. Evol. Microbiol.">
        <title>The observation of taxonomic boundaries for the 16SrII and 16SrXXV phytoplasmas using genome-based delimitation.</title>
        <authorList>
            <person name="Rodrigues Jardim B."/>
            <person name="Tran-Nguyen L.T.T."/>
            <person name="Gambley C."/>
            <person name="Al-Sadi A.M."/>
            <person name="Al-Subhi A.M."/>
            <person name="Foissac X."/>
            <person name="Salar P."/>
            <person name="Cai H."/>
            <person name="Yang J.Y."/>
            <person name="Davis R."/>
            <person name="Jones L."/>
            <person name="Rodoni B."/>
            <person name="Constable F.E."/>
        </authorList>
    </citation>
    <scope>NUCLEOTIDE SEQUENCE [LARGE SCALE GENOMIC DNA]</scope>
    <source>
        <strain evidence="2">BAWM-155c</strain>
    </source>
</reference>
<comment type="caution">
    <text evidence="2">The sequence shown here is derived from an EMBL/GenBank/DDBJ whole genome shotgun (WGS) entry which is preliminary data.</text>
</comment>
<dbReference type="SUPFAM" id="SSF53067">
    <property type="entry name" value="Actin-like ATPase domain"/>
    <property type="match status" value="1"/>
</dbReference>
<dbReference type="Proteomes" id="UP001172036">
    <property type="component" value="Unassembled WGS sequence"/>
</dbReference>
<protein>
    <submittedName>
        <fullName evidence="2">tRNA (Adenosine(37)-N6)-threonylcarbamoyltransferase complex dimerization subunit type 1 TsaB</fullName>
        <ecNumber evidence="2">2.3.1.234</ecNumber>
    </submittedName>
</protein>
<evidence type="ECO:0000313" key="2">
    <source>
        <dbReference type="EMBL" id="MDO8168205.1"/>
    </source>
</evidence>
<organism evidence="2 3">
    <name type="scientific">Candidatus Phytoplasma melaleucae</name>
    <dbReference type="NCBI Taxonomy" id="2982630"/>
    <lineage>
        <taxon>Bacteria</taxon>
        <taxon>Bacillati</taxon>
        <taxon>Mycoplasmatota</taxon>
        <taxon>Mollicutes</taxon>
        <taxon>Acholeplasmatales</taxon>
        <taxon>Acholeplasmataceae</taxon>
        <taxon>Candidatus Phytoplasma</taxon>
    </lineage>
</organism>
<sequence>MNDKYLILDTSTSVQLVILIVSNKIISIQKNVKPKSFVSCMIPLISRTLKENNINISQLTKIIVGIGPGSYTGTKVAVLTAKILSLELKISLYKISSLLLLTSGYYQSVITPKVNINNSDSYALSLVNGQIILPEDRYTQQFLTQFQYHILLNEEKNLKIALDKLFDYIEEVKDPHYLVPNYCCPVY</sequence>
<accession>A0ABT9DFK4</accession>
<keyword evidence="2" id="KW-0012">Acyltransferase</keyword>
<dbReference type="RefSeq" id="WP_304515410.1">
    <property type="nucleotide sequence ID" value="NZ_JAOSID010000007.1"/>
</dbReference>
<dbReference type="InterPro" id="IPR022496">
    <property type="entry name" value="T6A_TsaB"/>
</dbReference>
<dbReference type="EMBL" id="JAOSID010000007">
    <property type="protein sequence ID" value="MDO8168205.1"/>
    <property type="molecule type" value="Genomic_DNA"/>
</dbReference>